<dbReference type="Pfam" id="PF04101">
    <property type="entry name" value="Glyco_tran_28_C"/>
    <property type="match status" value="1"/>
</dbReference>
<protein>
    <recommendedName>
        <fullName evidence="2">Glycosyl transferase family 28 C-terminal domain-containing protein</fullName>
    </recommendedName>
</protein>
<accession>A0AA37W4L6</accession>
<feature type="transmembrane region" description="Helical" evidence="1">
    <location>
        <begin position="53"/>
        <end position="70"/>
    </location>
</feature>
<reference evidence="3" key="2">
    <citation type="submission" date="2023-01" db="EMBL/GenBank/DDBJ databases">
        <title>Draft genome sequence of Litoribrevibacter albus strain NBRC 110071.</title>
        <authorList>
            <person name="Sun Q."/>
            <person name="Mori K."/>
        </authorList>
    </citation>
    <scope>NUCLEOTIDE SEQUENCE</scope>
    <source>
        <strain evidence="3">NBRC 110071</strain>
    </source>
</reference>
<evidence type="ECO:0000313" key="3">
    <source>
        <dbReference type="EMBL" id="GLQ30282.1"/>
    </source>
</evidence>
<dbReference type="GO" id="GO:0006488">
    <property type="term" value="P:dolichol-linked oligosaccharide biosynthetic process"/>
    <property type="evidence" value="ECO:0007669"/>
    <property type="project" value="InterPro"/>
</dbReference>
<dbReference type="EMBL" id="BSNM01000003">
    <property type="protein sequence ID" value="GLQ30282.1"/>
    <property type="molecule type" value="Genomic_DNA"/>
</dbReference>
<dbReference type="Gene3D" id="3.40.50.2000">
    <property type="entry name" value="Glycogen Phosphorylase B"/>
    <property type="match status" value="2"/>
</dbReference>
<reference evidence="3" key="1">
    <citation type="journal article" date="2014" name="Int. J. Syst. Evol. Microbiol.">
        <title>Complete genome sequence of Corynebacterium casei LMG S-19264T (=DSM 44701T), isolated from a smear-ripened cheese.</title>
        <authorList>
            <consortium name="US DOE Joint Genome Institute (JGI-PGF)"/>
            <person name="Walter F."/>
            <person name="Albersmeier A."/>
            <person name="Kalinowski J."/>
            <person name="Ruckert C."/>
        </authorList>
    </citation>
    <scope>NUCLEOTIDE SEQUENCE</scope>
    <source>
        <strain evidence="3">NBRC 110071</strain>
    </source>
</reference>
<organism evidence="3 4">
    <name type="scientific">Litoribrevibacter albus</name>
    <dbReference type="NCBI Taxonomy" id="1473156"/>
    <lineage>
        <taxon>Bacteria</taxon>
        <taxon>Pseudomonadati</taxon>
        <taxon>Pseudomonadota</taxon>
        <taxon>Gammaproteobacteria</taxon>
        <taxon>Oceanospirillales</taxon>
        <taxon>Oceanospirillaceae</taxon>
        <taxon>Litoribrevibacter</taxon>
    </lineage>
</organism>
<gene>
    <name evidence="3" type="ORF">GCM10007876_07600</name>
</gene>
<proteinExistence type="predicted"/>
<name>A0AA37W4L6_9GAMM</name>
<keyword evidence="4" id="KW-1185">Reference proteome</keyword>
<keyword evidence="1" id="KW-0472">Membrane</keyword>
<dbReference type="GO" id="GO:0016758">
    <property type="term" value="F:hexosyltransferase activity"/>
    <property type="evidence" value="ECO:0007669"/>
    <property type="project" value="InterPro"/>
</dbReference>
<feature type="transmembrane region" description="Helical" evidence="1">
    <location>
        <begin position="82"/>
        <end position="102"/>
    </location>
</feature>
<dbReference type="SUPFAM" id="SSF53756">
    <property type="entry name" value="UDP-Glycosyltransferase/glycogen phosphorylase"/>
    <property type="match status" value="1"/>
</dbReference>
<dbReference type="AlphaFoldDB" id="A0AA37W4L6"/>
<evidence type="ECO:0000259" key="2">
    <source>
        <dbReference type="Pfam" id="PF04101"/>
    </source>
</evidence>
<keyword evidence="1" id="KW-0812">Transmembrane</keyword>
<dbReference type="Pfam" id="PF08660">
    <property type="entry name" value="Alg14"/>
    <property type="match status" value="1"/>
</dbReference>
<dbReference type="RefSeq" id="WP_284378943.1">
    <property type="nucleotide sequence ID" value="NZ_BSNM01000003.1"/>
</dbReference>
<comment type="caution">
    <text evidence="3">The sequence shown here is derived from an EMBL/GenBank/DDBJ whole genome shotgun (WGS) entry which is preliminary data.</text>
</comment>
<dbReference type="InterPro" id="IPR013969">
    <property type="entry name" value="Oligosacch_biosynth_Alg14"/>
</dbReference>
<evidence type="ECO:0000256" key="1">
    <source>
        <dbReference type="SAM" id="Phobius"/>
    </source>
</evidence>
<keyword evidence="1" id="KW-1133">Transmembrane helix</keyword>
<evidence type="ECO:0000313" key="4">
    <source>
        <dbReference type="Proteomes" id="UP001161389"/>
    </source>
</evidence>
<dbReference type="InterPro" id="IPR007235">
    <property type="entry name" value="Glyco_trans_28_C"/>
</dbReference>
<dbReference type="Proteomes" id="UP001161389">
    <property type="component" value="Unassembled WGS sequence"/>
</dbReference>
<sequence>MNGKILVIASAGGHLTQAMCATSLFDDIVLVSNKINIKDSRIRFSYMIPDTQFNAIIHFFNIFIALYILIRHRPSLIVSTGGPIVLPFALLSKLLCFNFVFIDTLSRVVELSNTGKLLRKYKLYDVFFAQWETVAKANGVRYIGKCFDILDENSDVKKITPVDPPAIPMVLVTLGTCDYPFDRFIELVSTHPLYKSPNVRWILQVGDNSVSVLPENGEVIGLVSRQEMENYVKQASLVISHCGIGSINLMLSYQKRVIFVPRVEKYGEFSDDHQLQIAEEINHPLMTVVHPGNSLPSFSVEGLIKQPRYDLPRDITNREFSRQIYTACNKAS</sequence>
<feature type="domain" description="Glycosyl transferase family 28 C-terminal" evidence="2">
    <location>
        <begin position="181"/>
        <end position="280"/>
    </location>
</feature>